<reference evidence="1 2" key="1">
    <citation type="submission" date="2020-02" db="EMBL/GenBank/DDBJ databases">
        <authorList>
            <person name="Ferguson B K."/>
        </authorList>
    </citation>
    <scope>NUCLEOTIDE SEQUENCE [LARGE SCALE GENOMIC DNA]</scope>
</reference>
<dbReference type="Proteomes" id="UP000479000">
    <property type="component" value="Unassembled WGS sequence"/>
</dbReference>
<accession>A0A6H5GQ84</accession>
<evidence type="ECO:0000313" key="1">
    <source>
        <dbReference type="EMBL" id="CAB0005996.1"/>
    </source>
</evidence>
<organism evidence="1 2">
    <name type="scientific">Nesidiocoris tenuis</name>
    <dbReference type="NCBI Taxonomy" id="355587"/>
    <lineage>
        <taxon>Eukaryota</taxon>
        <taxon>Metazoa</taxon>
        <taxon>Ecdysozoa</taxon>
        <taxon>Arthropoda</taxon>
        <taxon>Hexapoda</taxon>
        <taxon>Insecta</taxon>
        <taxon>Pterygota</taxon>
        <taxon>Neoptera</taxon>
        <taxon>Paraneoptera</taxon>
        <taxon>Hemiptera</taxon>
        <taxon>Heteroptera</taxon>
        <taxon>Panheteroptera</taxon>
        <taxon>Cimicomorpha</taxon>
        <taxon>Miridae</taxon>
        <taxon>Dicyphina</taxon>
        <taxon>Nesidiocoris</taxon>
    </lineage>
</organism>
<sequence length="93" mass="10946">MAILFIRRPKQLNIRRTFFGNHPQSQNVAWCSFFLVQEFCHGRCSVFIELETLVFTEIHIILVHSGGVSLARLVRRPFLIVQRTSMRRGQFEL</sequence>
<dbReference type="AlphaFoldDB" id="A0A6H5GQ84"/>
<dbReference type="EMBL" id="CADCXU010017074">
    <property type="protein sequence ID" value="CAB0005996.1"/>
    <property type="molecule type" value="Genomic_DNA"/>
</dbReference>
<keyword evidence="2" id="KW-1185">Reference proteome</keyword>
<name>A0A6H5GQ84_9HEMI</name>
<gene>
    <name evidence="1" type="ORF">NTEN_LOCUS11473</name>
</gene>
<feature type="non-terminal residue" evidence="1">
    <location>
        <position position="93"/>
    </location>
</feature>
<evidence type="ECO:0000313" key="2">
    <source>
        <dbReference type="Proteomes" id="UP000479000"/>
    </source>
</evidence>
<protein>
    <submittedName>
        <fullName evidence="1">Uncharacterized protein</fullName>
    </submittedName>
</protein>
<proteinExistence type="predicted"/>